<dbReference type="InterPro" id="IPR002659">
    <property type="entry name" value="Glyco_trans_31"/>
</dbReference>
<keyword evidence="5" id="KW-0812">Transmembrane</keyword>
<proteinExistence type="inferred from homology"/>
<evidence type="ECO:0000256" key="7">
    <source>
        <dbReference type="ARBA" id="ARBA00022989"/>
    </source>
</evidence>
<dbReference type="Pfam" id="PF01762">
    <property type="entry name" value="Galactosyl_T"/>
    <property type="match status" value="1"/>
</dbReference>
<keyword evidence="12" id="KW-1185">Reference proteome</keyword>
<dbReference type="GO" id="GO:0006493">
    <property type="term" value="P:protein O-linked glycosylation"/>
    <property type="evidence" value="ECO:0007669"/>
    <property type="project" value="TreeGrafter"/>
</dbReference>
<name>A0AAV2I047_LYMST</name>
<evidence type="ECO:0000313" key="11">
    <source>
        <dbReference type="EMBL" id="CAL1539915.1"/>
    </source>
</evidence>
<evidence type="ECO:0000256" key="8">
    <source>
        <dbReference type="ARBA" id="ARBA00023034"/>
    </source>
</evidence>
<comment type="caution">
    <text evidence="11">The sequence shown here is derived from an EMBL/GenBank/DDBJ whole genome shotgun (WGS) entry which is preliminary data.</text>
</comment>
<gene>
    <name evidence="11" type="ORF">GSLYS_00013648001</name>
</gene>
<evidence type="ECO:0000256" key="3">
    <source>
        <dbReference type="ARBA" id="ARBA00022676"/>
    </source>
</evidence>
<keyword evidence="6" id="KW-0735">Signal-anchor</keyword>
<evidence type="ECO:0000256" key="6">
    <source>
        <dbReference type="ARBA" id="ARBA00022968"/>
    </source>
</evidence>
<dbReference type="EMBL" id="CAXITT010000360">
    <property type="protein sequence ID" value="CAL1539915.1"/>
    <property type="molecule type" value="Genomic_DNA"/>
</dbReference>
<evidence type="ECO:0000256" key="4">
    <source>
        <dbReference type="ARBA" id="ARBA00022679"/>
    </source>
</evidence>
<sequence>KVRKHSVVNPHDYAYRINPTDACRNRLVELLLCVTVAADEFDARHRFRDIVRDEYSMFWHPDVQIVFLFFVGVSASRDAEAVHQRIQMEAKMYGDIVQSEIVDSEKNLSLKTMSVIKWVTNYCLAASYVLKSADDCVIDMASVLAELNKVSVDQSLFMLGKLATKKMIEANEKNEAAAIHYALYKVQEYPSYLYGSANAYPIAVAKLLYEAALRFPIFFLEDVFYSGICANFVSVPRLDSGAF</sequence>
<dbReference type="AlphaFoldDB" id="A0AAV2I047"/>
<keyword evidence="4" id="KW-0808">Transferase</keyword>
<organism evidence="11 12">
    <name type="scientific">Lymnaea stagnalis</name>
    <name type="common">Great pond snail</name>
    <name type="synonym">Helix stagnalis</name>
    <dbReference type="NCBI Taxonomy" id="6523"/>
    <lineage>
        <taxon>Eukaryota</taxon>
        <taxon>Metazoa</taxon>
        <taxon>Spiralia</taxon>
        <taxon>Lophotrochozoa</taxon>
        <taxon>Mollusca</taxon>
        <taxon>Gastropoda</taxon>
        <taxon>Heterobranchia</taxon>
        <taxon>Euthyneura</taxon>
        <taxon>Panpulmonata</taxon>
        <taxon>Hygrophila</taxon>
        <taxon>Lymnaeoidea</taxon>
        <taxon>Lymnaeidae</taxon>
        <taxon>Lymnaea</taxon>
    </lineage>
</organism>
<evidence type="ECO:0000256" key="1">
    <source>
        <dbReference type="ARBA" id="ARBA00004323"/>
    </source>
</evidence>
<dbReference type="EC" id="2.4.1.-" evidence="10"/>
<dbReference type="Proteomes" id="UP001497497">
    <property type="component" value="Unassembled WGS sequence"/>
</dbReference>
<evidence type="ECO:0000256" key="5">
    <source>
        <dbReference type="ARBA" id="ARBA00022692"/>
    </source>
</evidence>
<keyword evidence="3 10" id="KW-0328">Glycosyltransferase</keyword>
<dbReference type="PANTHER" id="PTHR11214:SF379">
    <property type="entry name" value="HEXOSYLTRANSFERASE-RELATED"/>
    <property type="match status" value="1"/>
</dbReference>
<evidence type="ECO:0000256" key="2">
    <source>
        <dbReference type="ARBA" id="ARBA00008661"/>
    </source>
</evidence>
<keyword evidence="7" id="KW-1133">Transmembrane helix</keyword>
<dbReference type="PANTHER" id="PTHR11214">
    <property type="entry name" value="BETA-1,3-N-ACETYLGLUCOSAMINYLTRANSFERASE"/>
    <property type="match status" value="1"/>
</dbReference>
<feature type="non-terminal residue" evidence="11">
    <location>
        <position position="1"/>
    </location>
</feature>
<protein>
    <recommendedName>
        <fullName evidence="10">Hexosyltransferase</fullName>
        <ecNumber evidence="10">2.4.1.-</ecNumber>
    </recommendedName>
</protein>
<accession>A0AAV2I047</accession>
<comment type="subcellular location">
    <subcellularLocation>
        <location evidence="1 10">Golgi apparatus membrane</location>
        <topology evidence="1 10">Single-pass type II membrane protein</topology>
    </subcellularLocation>
</comment>
<comment type="similarity">
    <text evidence="2 10">Belongs to the glycosyltransferase 31 family.</text>
</comment>
<keyword evidence="9" id="KW-0472">Membrane</keyword>
<dbReference type="GO" id="GO:0016758">
    <property type="term" value="F:hexosyltransferase activity"/>
    <property type="evidence" value="ECO:0007669"/>
    <property type="project" value="InterPro"/>
</dbReference>
<evidence type="ECO:0000256" key="9">
    <source>
        <dbReference type="ARBA" id="ARBA00023136"/>
    </source>
</evidence>
<evidence type="ECO:0000256" key="10">
    <source>
        <dbReference type="RuleBase" id="RU363063"/>
    </source>
</evidence>
<feature type="non-terminal residue" evidence="11">
    <location>
        <position position="243"/>
    </location>
</feature>
<evidence type="ECO:0000313" key="12">
    <source>
        <dbReference type="Proteomes" id="UP001497497"/>
    </source>
</evidence>
<reference evidence="11 12" key="1">
    <citation type="submission" date="2024-04" db="EMBL/GenBank/DDBJ databases">
        <authorList>
            <consortium name="Genoscope - CEA"/>
            <person name="William W."/>
        </authorList>
    </citation>
    <scope>NUCLEOTIDE SEQUENCE [LARGE SCALE GENOMIC DNA]</scope>
</reference>
<keyword evidence="8 10" id="KW-0333">Golgi apparatus</keyword>
<dbReference type="GO" id="GO:0000139">
    <property type="term" value="C:Golgi membrane"/>
    <property type="evidence" value="ECO:0007669"/>
    <property type="project" value="UniProtKB-SubCell"/>
</dbReference>